<feature type="compositionally biased region" description="Low complexity" evidence="8">
    <location>
        <begin position="789"/>
        <end position="798"/>
    </location>
</feature>
<feature type="compositionally biased region" description="Polar residues" evidence="8">
    <location>
        <begin position="24"/>
        <end position="39"/>
    </location>
</feature>
<dbReference type="InterPro" id="IPR007252">
    <property type="entry name" value="Nup84/Nup107"/>
</dbReference>
<evidence type="ECO:0000256" key="4">
    <source>
        <dbReference type="ARBA" id="ARBA00023010"/>
    </source>
</evidence>
<comment type="function">
    <text evidence="7">Functions as a component of the nuclear pore complex (NPC).</text>
</comment>
<dbReference type="Pfam" id="PF04121">
    <property type="entry name" value="Nup84_Nup100"/>
    <property type="match status" value="1"/>
</dbReference>
<dbReference type="GO" id="GO:0031965">
    <property type="term" value="C:nuclear membrane"/>
    <property type="evidence" value="ECO:0007669"/>
    <property type="project" value="UniProtKB-SubCell"/>
</dbReference>
<keyword evidence="3" id="KW-0653">Protein transport</keyword>
<keyword evidence="5 7" id="KW-0906">Nuclear pore complex</keyword>
<protein>
    <recommendedName>
        <fullName evidence="7">Nuclear pore complex protein</fullName>
    </recommendedName>
</protein>
<gene>
    <name evidence="9" type="ORF">BT63DRAFT_422472</name>
</gene>
<dbReference type="AlphaFoldDB" id="A0A6A6UI50"/>
<dbReference type="GO" id="GO:0017056">
    <property type="term" value="F:structural constituent of nuclear pore"/>
    <property type="evidence" value="ECO:0007669"/>
    <property type="project" value="UniProtKB-UniRule"/>
</dbReference>
<dbReference type="Proteomes" id="UP000799302">
    <property type="component" value="Unassembled WGS sequence"/>
</dbReference>
<comment type="subunit">
    <text evidence="7">Part of the nuclear pore complex (NPC).</text>
</comment>
<accession>A0A6A6UI50</accession>
<feature type="compositionally biased region" description="Polar residues" evidence="8">
    <location>
        <begin position="803"/>
        <end position="812"/>
    </location>
</feature>
<dbReference type="PANTHER" id="PTHR13003">
    <property type="entry name" value="NUP107-RELATED"/>
    <property type="match status" value="1"/>
</dbReference>
<dbReference type="PANTHER" id="PTHR13003:SF2">
    <property type="entry name" value="NUCLEAR PORE COMPLEX PROTEIN NUP107"/>
    <property type="match status" value="1"/>
</dbReference>
<evidence type="ECO:0000256" key="6">
    <source>
        <dbReference type="ARBA" id="ARBA00023242"/>
    </source>
</evidence>
<evidence type="ECO:0000256" key="3">
    <source>
        <dbReference type="ARBA" id="ARBA00022927"/>
    </source>
</evidence>
<evidence type="ECO:0000313" key="9">
    <source>
        <dbReference type="EMBL" id="KAF2671959.1"/>
    </source>
</evidence>
<name>A0A6A6UI50_9PEZI</name>
<evidence type="ECO:0000256" key="1">
    <source>
        <dbReference type="ARBA" id="ARBA00022448"/>
    </source>
</evidence>
<keyword evidence="6 7" id="KW-0539">Nucleus</keyword>
<dbReference type="GO" id="GO:0006606">
    <property type="term" value="P:protein import into nucleus"/>
    <property type="evidence" value="ECO:0007669"/>
    <property type="project" value="TreeGrafter"/>
</dbReference>
<feature type="region of interest" description="Disordered" evidence="8">
    <location>
        <begin position="1"/>
        <end position="39"/>
    </location>
</feature>
<evidence type="ECO:0000256" key="8">
    <source>
        <dbReference type="SAM" id="MobiDB-lite"/>
    </source>
</evidence>
<evidence type="ECO:0000313" key="10">
    <source>
        <dbReference type="Proteomes" id="UP000799302"/>
    </source>
</evidence>
<dbReference type="GO" id="GO:0031080">
    <property type="term" value="C:nuclear pore outer ring"/>
    <property type="evidence" value="ECO:0007669"/>
    <property type="project" value="TreeGrafter"/>
</dbReference>
<dbReference type="GO" id="GO:0000973">
    <property type="term" value="P:post-transcriptional tethering of RNA polymerase II gene DNA at nuclear periphery"/>
    <property type="evidence" value="ECO:0007669"/>
    <property type="project" value="TreeGrafter"/>
</dbReference>
<comment type="subcellular location">
    <subcellularLocation>
        <location evidence="7">Nucleus</location>
        <location evidence="7">Nuclear pore complex</location>
    </subcellularLocation>
    <subcellularLocation>
        <location evidence="7">Nucleus membrane</location>
    </subcellularLocation>
</comment>
<dbReference type="OrthoDB" id="3098at2759"/>
<dbReference type="EMBL" id="MU004232">
    <property type="protein sequence ID" value="KAF2671959.1"/>
    <property type="molecule type" value="Genomic_DNA"/>
</dbReference>
<keyword evidence="7" id="KW-0472">Membrane</keyword>
<keyword evidence="10" id="KW-1185">Reference proteome</keyword>
<keyword evidence="4 7" id="KW-0811">Translocation</keyword>
<evidence type="ECO:0000256" key="7">
    <source>
        <dbReference type="RuleBase" id="RU365072"/>
    </source>
</evidence>
<organism evidence="9 10">
    <name type="scientific">Microthyrium microscopicum</name>
    <dbReference type="NCBI Taxonomy" id="703497"/>
    <lineage>
        <taxon>Eukaryota</taxon>
        <taxon>Fungi</taxon>
        <taxon>Dikarya</taxon>
        <taxon>Ascomycota</taxon>
        <taxon>Pezizomycotina</taxon>
        <taxon>Dothideomycetes</taxon>
        <taxon>Dothideomycetes incertae sedis</taxon>
        <taxon>Microthyriales</taxon>
        <taxon>Microthyriaceae</taxon>
        <taxon>Microthyrium</taxon>
    </lineage>
</organism>
<feature type="region of interest" description="Disordered" evidence="8">
    <location>
        <begin position="789"/>
        <end position="817"/>
    </location>
</feature>
<comment type="similarity">
    <text evidence="7">Belongs to the nucleoporin Nup84/Nup107 family.</text>
</comment>
<evidence type="ECO:0000256" key="5">
    <source>
        <dbReference type="ARBA" id="ARBA00023132"/>
    </source>
</evidence>
<reference evidence="9" key="1">
    <citation type="journal article" date="2020" name="Stud. Mycol.">
        <title>101 Dothideomycetes genomes: a test case for predicting lifestyles and emergence of pathogens.</title>
        <authorList>
            <person name="Haridas S."/>
            <person name="Albert R."/>
            <person name="Binder M."/>
            <person name="Bloem J."/>
            <person name="Labutti K."/>
            <person name="Salamov A."/>
            <person name="Andreopoulos B."/>
            <person name="Baker S."/>
            <person name="Barry K."/>
            <person name="Bills G."/>
            <person name="Bluhm B."/>
            <person name="Cannon C."/>
            <person name="Castanera R."/>
            <person name="Culley D."/>
            <person name="Daum C."/>
            <person name="Ezra D."/>
            <person name="Gonzalez J."/>
            <person name="Henrissat B."/>
            <person name="Kuo A."/>
            <person name="Liang C."/>
            <person name="Lipzen A."/>
            <person name="Lutzoni F."/>
            <person name="Magnuson J."/>
            <person name="Mondo S."/>
            <person name="Nolan M."/>
            <person name="Ohm R."/>
            <person name="Pangilinan J."/>
            <person name="Park H.-J."/>
            <person name="Ramirez L."/>
            <person name="Alfaro M."/>
            <person name="Sun H."/>
            <person name="Tritt A."/>
            <person name="Yoshinaga Y."/>
            <person name="Zwiers L.-H."/>
            <person name="Turgeon B."/>
            <person name="Goodwin S."/>
            <person name="Spatafora J."/>
            <person name="Crous P."/>
            <person name="Grigoriev I."/>
        </authorList>
    </citation>
    <scope>NUCLEOTIDE SEQUENCE</scope>
    <source>
        <strain evidence="9">CBS 115976</strain>
    </source>
</reference>
<proteinExistence type="inferred from homology"/>
<dbReference type="Gene3D" id="1.10.3450.20">
    <property type="match status" value="1"/>
</dbReference>
<keyword evidence="2" id="KW-0509">mRNA transport</keyword>
<keyword evidence="1 7" id="KW-0813">Transport</keyword>
<dbReference type="GO" id="GO:0006406">
    <property type="term" value="P:mRNA export from nucleus"/>
    <property type="evidence" value="ECO:0007669"/>
    <property type="project" value="TreeGrafter"/>
</dbReference>
<sequence>MATGHPQRTYGPPRRAPSRRQDSWEQVNSHNASFDGYQSPSSLGTSVFGIASLLQLPPEMSDSSSYQVDRAAEFVDAMEVEVYNGLQEDPHDHAHFHLVRYKAAIGLLEGLKDIADEVVQNTEQSNPDINNSLTKSWRGRIKGVNRQSHRSSLGFEATTATETMEEPSKKELRKAQAELSTWELLTGLLNVRKPAPLPDGGDVNDSIQGFLIGRGVAHEFTPDAELWERFLLENTSAREKKAVLEWLEKCAGRESSSIDAIIAELAESAGTDQGTWTSGFLNTRERIKGEKRRRGIDAPLDSATLRTSENTEPLVTQLDPDAVVRQGRSLEKSDALQDRALWLTCFAMLRRGMRWQEIKEWCEERGEGWRAASFGAACDDQQSRSGLAGPQAGMLWRRMCLAAARHIGMDQYQRAVYGILAGDIKSVDPVCASFDDLLFVRYNALLLRSYEDYLHQLYPERFNNLVAQKFPALASTISPEDLEADTTDYIYRIINHPSALGDASDPIKAIQASLIANDFHILITHVGLIIAERANQGDSSTRLMPPLPSYPYDKRYQCLAKDIDAIRIMIHIYAIYEYVGYPFPLPFDFEAMEYVIIAYIDYLRSQRKLEAIPIYAMLLSVETRERTLAIILVDIEDYSEQERLVTLLESIKVNLPRVVIQQYLYSASLIGFLNEDWHPLPRYNLLEDTKDARWPGFRIRREFGPGQLSFEEDRMVRSVEWYLYVNSDWEETFYGLSYAMRVFLLSGMFNGALQLVKDLPYKVVSLKKSPQVVGKAVDIFDPKLEVRQMEQPQQQQLRRSTRASSRQMNDEPTFSEAPLAEKDQFELDLLRSHARPYFEMQKLCLALEQLAYWREFEDMIIKSPDFTPEHRKELTKLLEDLTTSIDPILHPILTHSPDPANAHHTTAIRHLYLPPMLLAYLSARIFAASYLGAEVLVPALELANVVAEPENKGLRDAFLKTGYMPELVRALASASRVLIRLNQTVAVEGGKKAKRGKGKSRFWVGESVDIWDPTKLIT</sequence>
<evidence type="ECO:0000256" key="2">
    <source>
        <dbReference type="ARBA" id="ARBA00022816"/>
    </source>
</evidence>
<dbReference type="Gene3D" id="1.20.190.50">
    <property type="match status" value="1"/>
</dbReference>